<proteinExistence type="predicted"/>
<gene>
    <name evidence="1" type="ORF">SAMN02745217_04004</name>
</gene>
<keyword evidence="2" id="KW-1185">Reference proteome</keyword>
<dbReference type="Proteomes" id="UP000184612">
    <property type="component" value="Unassembled WGS sequence"/>
</dbReference>
<dbReference type="EMBL" id="FRFD01000013">
    <property type="protein sequence ID" value="SHO53215.1"/>
    <property type="molecule type" value="Genomic_DNA"/>
</dbReference>
<dbReference type="STRING" id="1121345.SAMN02745217_04004"/>
<dbReference type="RefSeq" id="WP_073590646.1">
    <property type="nucleotide sequence ID" value="NZ_FRFD01000013.1"/>
</dbReference>
<dbReference type="SMART" id="SM01149">
    <property type="entry name" value="DUF1237"/>
    <property type="match status" value="1"/>
</dbReference>
<organism evidence="1 2">
    <name type="scientific">Anaerocolumna xylanovorans DSM 12503</name>
    <dbReference type="NCBI Taxonomy" id="1121345"/>
    <lineage>
        <taxon>Bacteria</taxon>
        <taxon>Bacillati</taxon>
        <taxon>Bacillota</taxon>
        <taxon>Clostridia</taxon>
        <taxon>Lachnospirales</taxon>
        <taxon>Lachnospiraceae</taxon>
        <taxon>Anaerocolumna</taxon>
    </lineage>
</organism>
<accession>A0A1M7YKR7</accession>
<dbReference type="InterPro" id="IPR008928">
    <property type="entry name" value="6-hairpin_glycosidase_sf"/>
</dbReference>
<protein>
    <recommendedName>
        <fullName evidence="3">Glycoside hydrolase family 125 protein</fullName>
    </recommendedName>
</protein>
<name>A0A1M7YKR7_9FIRM</name>
<dbReference type="AlphaFoldDB" id="A0A1M7YKR7"/>
<dbReference type="GO" id="GO:0005975">
    <property type="term" value="P:carbohydrate metabolic process"/>
    <property type="evidence" value="ECO:0007669"/>
    <property type="project" value="InterPro"/>
</dbReference>
<dbReference type="Gene3D" id="1.50.10.10">
    <property type="match status" value="1"/>
</dbReference>
<dbReference type="InterPro" id="IPR012341">
    <property type="entry name" value="6hp_glycosidase-like_sf"/>
</dbReference>
<dbReference type="PANTHER" id="PTHR31047">
    <property type="entry name" value="MEIOTICALLY UP-REGULATED GENE 157 PROTEIN"/>
    <property type="match status" value="1"/>
</dbReference>
<dbReference type="PANTHER" id="PTHR31047:SF0">
    <property type="entry name" value="MEIOTICALLY UP-REGULATED GENE 157 PROTEIN"/>
    <property type="match status" value="1"/>
</dbReference>
<reference evidence="1 2" key="1">
    <citation type="submission" date="2016-12" db="EMBL/GenBank/DDBJ databases">
        <authorList>
            <person name="Song W.-J."/>
            <person name="Kurnit D.M."/>
        </authorList>
    </citation>
    <scope>NUCLEOTIDE SEQUENCE [LARGE SCALE GENOMIC DNA]</scope>
    <source>
        <strain evidence="1 2">DSM 12503</strain>
    </source>
</reference>
<dbReference type="OrthoDB" id="181472at2"/>
<dbReference type="InterPro" id="IPR008313">
    <property type="entry name" value="GH125"/>
</dbReference>
<evidence type="ECO:0008006" key="3">
    <source>
        <dbReference type="Google" id="ProtNLM"/>
    </source>
</evidence>
<evidence type="ECO:0000313" key="2">
    <source>
        <dbReference type="Proteomes" id="UP000184612"/>
    </source>
</evidence>
<dbReference type="PIRSF" id="PIRSF028846">
    <property type="entry name" value="UCP028846"/>
    <property type="match status" value="1"/>
</dbReference>
<dbReference type="Pfam" id="PF06824">
    <property type="entry name" value="Glyco_hydro_125"/>
    <property type="match status" value="1"/>
</dbReference>
<evidence type="ECO:0000313" key="1">
    <source>
        <dbReference type="EMBL" id="SHO53215.1"/>
    </source>
</evidence>
<dbReference type="SUPFAM" id="SSF48208">
    <property type="entry name" value="Six-hairpin glycosidases"/>
    <property type="match status" value="1"/>
</dbReference>
<sequence>MRPEEKQLKLNEAVTEIAEKIGERFSGEEKLHQTFLNCYASTAKTTTRFLEEGEAFVFTGDIEAMWLRDSSAQVVHYLPFAREYPIIAEFIKGLIKRQMRYILIDPYANAFNEEANGRCWEVDITESNPWNWERKYEVDSLCYPVWLLHEYWKVTGDASVFTGEVEKVFKTILDLWKREQNHENDSSYSFVRVNCPPSDTLTREGRGEPCGYTGMTWSGFRPSDDACRYGYLIPANMFAATVLGYMEEIAQNIFQDSALTAQIEKLHGEIEDGIRKYGIIQHEKYGEIYAYETDGFGNYNLMDDANVPSLLSIPWLRYKDEEDRVYQNTRKFILSSANPYYYEGSKAKGIGSPHTPEDYIWHISLTMQGLTAVSREEKEELLKVILETDAGCQVMHEGFHCGDPSKFTREWFAWANSLFALFVMQVYAE</sequence>